<feature type="transmembrane region" description="Helical" evidence="1">
    <location>
        <begin position="7"/>
        <end position="26"/>
    </location>
</feature>
<dbReference type="KEGG" id="noy:EXE57_16385"/>
<keyword evidence="1" id="KW-1133">Transmembrane helix</keyword>
<name>A0A4P7GPG0_9ACTN</name>
<protein>
    <submittedName>
        <fullName evidence="2">Uncharacterized protein</fullName>
    </submittedName>
</protein>
<sequence>MSWRTDVALRAVMLVVATALLVTRLLQQDWVWAGLWALGVALVSVELVRALREGPGRTTGRGAR</sequence>
<feature type="transmembrane region" description="Helical" evidence="1">
    <location>
        <begin position="32"/>
        <end position="51"/>
    </location>
</feature>
<keyword evidence="1" id="KW-0472">Membrane</keyword>
<gene>
    <name evidence="2" type="ORF">EXE57_16385</name>
</gene>
<reference evidence="2 3" key="1">
    <citation type="submission" date="2019-03" db="EMBL/GenBank/DDBJ databases">
        <title>Three New Species of Nocardioides, Nocardioides euryhalodurans sp. nov., Nocardioides seonyuensis sp. nov. and Nocardioides eburneoflavus sp. nov., Iolated from Soil.</title>
        <authorList>
            <person name="Roh S.G."/>
            <person name="Lee C."/>
            <person name="Kim M.-K."/>
            <person name="Kim S.B."/>
        </authorList>
    </citation>
    <scope>NUCLEOTIDE SEQUENCE [LARGE SCALE GENOMIC DNA]</scope>
    <source>
        <strain evidence="2 3">MMS17-SY117</strain>
    </source>
</reference>
<accession>A0A4P7GPG0</accession>
<evidence type="ECO:0000313" key="2">
    <source>
        <dbReference type="EMBL" id="QBR93677.1"/>
    </source>
</evidence>
<evidence type="ECO:0000313" key="3">
    <source>
        <dbReference type="Proteomes" id="UP000294894"/>
    </source>
</evidence>
<keyword evidence="3" id="KW-1185">Reference proteome</keyword>
<keyword evidence="1" id="KW-0812">Transmembrane</keyword>
<dbReference type="Proteomes" id="UP000294894">
    <property type="component" value="Chromosome"/>
</dbReference>
<evidence type="ECO:0000256" key="1">
    <source>
        <dbReference type="SAM" id="Phobius"/>
    </source>
</evidence>
<organism evidence="2 3">
    <name type="scientific">Nocardioides euryhalodurans</name>
    <dbReference type="NCBI Taxonomy" id="2518370"/>
    <lineage>
        <taxon>Bacteria</taxon>
        <taxon>Bacillati</taxon>
        <taxon>Actinomycetota</taxon>
        <taxon>Actinomycetes</taxon>
        <taxon>Propionibacteriales</taxon>
        <taxon>Nocardioidaceae</taxon>
        <taxon>Nocardioides</taxon>
    </lineage>
</organism>
<proteinExistence type="predicted"/>
<dbReference type="EMBL" id="CP038267">
    <property type="protein sequence ID" value="QBR93677.1"/>
    <property type="molecule type" value="Genomic_DNA"/>
</dbReference>
<dbReference type="AlphaFoldDB" id="A0A4P7GPG0"/>
<dbReference type="RefSeq" id="WP_135079334.1">
    <property type="nucleotide sequence ID" value="NZ_CP038267.1"/>
</dbReference>